<proteinExistence type="predicted"/>
<accession>A0A2I1G015</accession>
<dbReference type="EMBL" id="LLXI01000085">
    <property type="protein sequence ID" value="PKY39972.1"/>
    <property type="molecule type" value="Genomic_DNA"/>
</dbReference>
<evidence type="ECO:0000256" key="1">
    <source>
        <dbReference type="SAM" id="Phobius"/>
    </source>
</evidence>
<reference evidence="2 3" key="1">
    <citation type="submission" date="2015-10" db="EMBL/GenBank/DDBJ databases">
        <title>Genome analyses suggest a sexual origin of heterokaryosis in a supposedly ancient asexual fungus.</title>
        <authorList>
            <person name="Ropars J."/>
            <person name="Sedzielewska K."/>
            <person name="Noel J."/>
            <person name="Charron P."/>
            <person name="Farinelli L."/>
            <person name="Marton T."/>
            <person name="Kruger M."/>
            <person name="Pelin A."/>
            <person name="Brachmann A."/>
            <person name="Corradi N."/>
        </authorList>
    </citation>
    <scope>NUCLEOTIDE SEQUENCE [LARGE SCALE GENOMIC DNA]</scope>
    <source>
        <strain evidence="2 3">A4</strain>
    </source>
</reference>
<evidence type="ECO:0000313" key="2">
    <source>
        <dbReference type="EMBL" id="PKY39972.1"/>
    </source>
</evidence>
<keyword evidence="1" id="KW-1133">Transmembrane helix</keyword>
<keyword evidence="1" id="KW-0812">Transmembrane</keyword>
<keyword evidence="1" id="KW-0472">Membrane</keyword>
<feature type="transmembrane region" description="Helical" evidence="1">
    <location>
        <begin position="46"/>
        <end position="65"/>
    </location>
</feature>
<dbReference type="Proteomes" id="UP000234323">
    <property type="component" value="Unassembled WGS sequence"/>
</dbReference>
<dbReference type="AlphaFoldDB" id="A0A2I1G015"/>
<sequence>MYMICVSQLLNLFIFFFTVISRYSNDPYSLGSIVFFFYRLIEIKLDFRFIFYSFIVYFFPILYICM</sequence>
<comment type="caution">
    <text evidence="2">The sequence shown here is derived from an EMBL/GenBank/DDBJ whole genome shotgun (WGS) entry which is preliminary data.</text>
</comment>
<organism evidence="2 3">
    <name type="scientific">Rhizophagus irregularis</name>
    <dbReference type="NCBI Taxonomy" id="588596"/>
    <lineage>
        <taxon>Eukaryota</taxon>
        <taxon>Fungi</taxon>
        <taxon>Fungi incertae sedis</taxon>
        <taxon>Mucoromycota</taxon>
        <taxon>Glomeromycotina</taxon>
        <taxon>Glomeromycetes</taxon>
        <taxon>Glomerales</taxon>
        <taxon>Glomeraceae</taxon>
        <taxon>Rhizophagus</taxon>
    </lineage>
</organism>
<evidence type="ECO:0000313" key="3">
    <source>
        <dbReference type="Proteomes" id="UP000234323"/>
    </source>
</evidence>
<keyword evidence="3" id="KW-1185">Reference proteome</keyword>
<protein>
    <submittedName>
        <fullName evidence="2">Uncharacterized protein</fullName>
    </submittedName>
</protein>
<gene>
    <name evidence="2" type="ORF">RhiirA4_260778</name>
</gene>
<name>A0A2I1G015_9GLOM</name>